<dbReference type="PROSITE" id="PS00455">
    <property type="entry name" value="AMP_BINDING"/>
    <property type="match status" value="1"/>
</dbReference>
<dbReference type="GO" id="GO:0044550">
    <property type="term" value="P:secondary metabolite biosynthetic process"/>
    <property type="evidence" value="ECO:0007669"/>
    <property type="project" value="UniProtKB-ARBA"/>
</dbReference>
<dbReference type="FunFam" id="3.40.50.980:FF:000001">
    <property type="entry name" value="Non-ribosomal peptide synthetase"/>
    <property type="match status" value="1"/>
</dbReference>
<dbReference type="InterPro" id="IPR036736">
    <property type="entry name" value="ACP-like_sf"/>
</dbReference>
<keyword evidence="3" id="KW-0596">Phosphopantetheine</keyword>
<evidence type="ECO:0000313" key="6">
    <source>
        <dbReference type="EMBL" id="NHC37427.1"/>
    </source>
</evidence>
<dbReference type="Gene3D" id="3.40.50.1820">
    <property type="entry name" value="alpha/beta hydrolase"/>
    <property type="match status" value="1"/>
</dbReference>
<reference evidence="6 7" key="1">
    <citation type="journal article" date="2015" name="Genome Announc.">
        <title>Draft Genome Sequence of the Terrestrial Cyanobacterium Scytonema millei VB511283, Isolated from Eastern India.</title>
        <authorList>
            <person name="Sen D."/>
            <person name="Chandrababunaidu M.M."/>
            <person name="Singh D."/>
            <person name="Sanghi N."/>
            <person name="Ghorai A."/>
            <person name="Mishra G.P."/>
            <person name="Madduluri M."/>
            <person name="Adhikary S.P."/>
            <person name="Tripathy S."/>
        </authorList>
    </citation>
    <scope>NUCLEOTIDE SEQUENCE [LARGE SCALE GENOMIC DNA]</scope>
    <source>
        <strain evidence="6 7">VB511283</strain>
    </source>
</reference>
<dbReference type="InterPro" id="IPR009081">
    <property type="entry name" value="PP-bd_ACP"/>
</dbReference>
<evidence type="ECO:0000313" key="7">
    <source>
        <dbReference type="Proteomes" id="UP000031532"/>
    </source>
</evidence>
<dbReference type="Pfam" id="PF00550">
    <property type="entry name" value="PP-binding"/>
    <property type="match status" value="1"/>
</dbReference>
<dbReference type="GO" id="GO:0043041">
    <property type="term" value="P:amino acid activation for nonribosomal peptide biosynthetic process"/>
    <property type="evidence" value="ECO:0007669"/>
    <property type="project" value="TreeGrafter"/>
</dbReference>
<evidence type="ECO:0000256" key="4">
    <source>
        <dbReference type="ARBA" id="ARBA00022553"/>
    </source>
</evidence>
<dbReference type="NCBIfam" id="TIGR01733">
    <property type="entry name" value="AA-adenyl-dom"/>
    <property type="match status" value="1"/>
</dbReference>
<dbReference type="GO" id="GO:0003824">
    <property type="term" value="F:catalytic activity"/>
    <property type="evidence" value="ECO:0007669"/>
    <property type="project" value="InterPro"/>
</dbReference>
<dbReference type="InterPro" id="IPR023213">
    <property type="entry name" value="CAT-like_dom_sf"/>
</dbReference>
<organism evidence="6 7">
    <name type="scientific">Scytonema millei VB511283</name>
    <dbReference type="NCBI Taxonomy" id="1245923"/>
    <lineage>
        <taxon>Bacteria</taxon>
        <taxon>Bacillati</taxon>
        <taxon>Cyanobacteriota</taxon>
        <taxon>Cyanophyceae</taxon>
        <taxon>Nostocales</taxon>
        <taxon>Scytonemataceae</taxon>
        <taxon>Scytonema</taxon>
    </lineage>
</organism>
<dbReference type="Gene3D" id="2.30.38.10">
    <property type="entry name" value="Luciferase, Domain 3"/>
    <property type="match status" value="1"/>
</dbReference>
<evidence type="ECO:0000259" key="5">
    <source>
        <dbReference type="PROSITE" id="PS50075"/>
    </source>
</evidence>
<dbReference type="Gene3D" id="3.30.559.10">
    <property type="entry name" value="Chloramphenicol acetyltransferase-like domain"/>
    <property type="match status" value="1"/>
</dbReference>
<dbReference type="InterPro" id="IPR020459">
    <property type="entry name" value="AMP-binding"/>
</dbReference>
<comment type="similarity">
    <text evidence="2">Belongs to the ATP-dependent AMP-binding enzyme family.</text>
</comment>
<dbReference type="InterPro" id="IPR001031">
    <property type="entry name" value="Thioesterase"/>
</dbReference>
<dbReference type="EMBL" id="JTJC03000008">
    <property type="protein sequence ID" value="NHC37427.1"/>
    <property type="molecule type" value="Genomic_DNA"/>
</dbReference>
<evidence type="ECO:0000256" key="1">
    <source>
        <dbReference type="ARBA" id="ARBA00001957"/>
    </source>
</evidence>
<dbReference type="InterPro" id="IPR010071">
    <property type="entry name" value="AA_adenyl_dom"/>
</dbReference>
<dbReference type="Gene3D" id="3.40.50.980">
    <property type="match status" value="2"/>
</dbReference>
<dbReference type="RefSeq" id="WP_132867489.1">
    <property type="nucleotide sequence ID" value="NZ_JTJC03000008.1"/>
</dbReference>
<dbReference type="FunFam" id="3.40.50.12780:FF:000012">
    <property type="entry name" value="Non-ribosomal peptide synthetase"/>
    <property type="match status" value="1"/>
</dbReference>
<sequence>MFTKKDFEPSVSIQSSLAYWKQQLAGVSPLLSLPTDRSRRIDRAYRGSSQSFVLSRKLTTGLSSLSRQEGVTLFTTLLAAFDTLLYRYTSTEDIVVGSPVVNQNYSSIDLTFLNALVLRTDLSGNPSFQQLLERVREVILSAQNHQNVPLSVLITELQLEIDPSYSPLFQVTFTFNENIFLQDMELSSLATSPWGIEDNTAKIDLALMVEQNSNGLKGRWLYNANLFDSGTVERMNGHFQALLASIVANPQQPISELSLLTIQEQQQLLVEFNNTQTDYPRDKCIHQLFEQQVVQNPEGVAVVFEDRHLTYAELNAKANQLAHYLTSLGVGNNTLVGICLERSLEMVVGFLGILKAGGAYVPLDPSYPSARLAFMLEDSQPLAILTQARLMDILPDLGAKVICLDTNWQEICQHSSDNPVVEMTSEHLAYVMYTSGSTGKPKGVMITHQGLVNHNLAIAELFELKASDRVLQSASISFDISVEEIFPTWISGASLILRNEEVLTSTKNLLEFIEKEQITILDLPTALWHEIVHVMHEFGERLPKCVRLVVVGGEKASAVAYLHWWNLVGDRCRWINTYGPTETTVSAAFYEPAANPETQQSISEIPIGRPLANIQTYILDRQLQLVPIGVPGELYIGGAGVARGYFNRPELTAAKFVPNLFTNSTEDRLYRTGDLVRYLPNGNIEFLGRSDYQVKIRGFRIELAEIEAMLSQHPSVQDNVVIVREDEPGNKHLVAYIVPISKQKLNTSELREFLKRQLPDYMMPSSFTILETIPLTPNGKIDRRALPAPTYGRQESENTFVAPRNQLEIQITKIWEKVLGIQPIGVKHNFFELGGNSLIAVRLFAEIEKTWSRNLPLATLFEVPTIEKLACLLQQEESSLTWSSLVPIQPNGSKLPLFCIHPIGGNVLEYYPLAHYLDCEQPIYGLQAQGLDGKQEPLRRVEDMANHYINEIRSFQPNGPYLLTGYSFGGLVAFEMARKLHDQGEKVALLVLLDTSSPNLVESNRSLVKFIGVHLSNLWQLKPKDRLRYIKNWVQWKLNKGNYKNFISSQLFEPLKHGKVIDCNFQAAQEYVPQVYSKQGTVTLFRSKIQPVQFADRSELGWGEMVAGDLEIEHIPGEHHSLLKEPVVQVVAEKLKVCLERVQAKYL</sequence>
<dbReference type="FunFam" id="1.10.1200.10:FF:000005">
    <property type="entry name" value="Nonribosomal peptide synthetase 1"/>
    <property type="match status" value="1"/>
</dbReference>
<dbReference type="PRINTS" id="PR00154">
    <property type="entry name" value="AMPBINDING"/>
</dbReference>
<keyword evidence="4" id="KW-0597">Phosphoprotein</keyword>
<dbReference type="FunFam" id="3.30.300.30:FF:000010">
    <property type="entry name" value="Enterobactin synthetase component F"/>
    <property type="match status" value="1"/>
</dbReference>
<dbReference type="Pfam" id="PF00975">
    <property type="entry name" value="Thioesterase"/>
    <property type="match status" value="1"/>
</dbReference>
<keyword evidence="7" id="KW-1185">Reference proteome</keyword>
<dbReference type="SMART" id="SM00823">
    <property type="entry name" value="PKS_PP"/>
    <property type="match status" value="1"/>
</dbReference>
<evidence type="ECO:0000256" key="3">
    <source>
        <dbReference type="ARBA" id="ARBA00022450"/>
    </source>
</evidence>
<dbReference type="Gene3D" id="3.30.559.30">
    <property type="entry name" value="Nonribosomal peptide synthetase, condensation domain"/>
    <property type="match status" value="1"/>
</dbReference>
<dbReference type="InterPro" id="IPR020806">
    <property type="entry name" value="PKS_PP-bd"/>
</dbReference>
<dbReference type="FunFam" id="2.30.38.10:FF:000001">
    <property type="entry name" value="Non-ribosomal peptide synthetase PvdI"/>
    <property type="match status" value="1"/>
</dbReference>
<dbReference type="PANTHER" id="PTHR45527:SF1">
    <property type="entry name" value="FATTY ACID SYNTHASE"/>
    <property type="match status" value="1"/>
</dbReference>
<protein>
    <submittedName>
        <fullName evidence="6">Amino acid adenylation domain-containing protein</fullName>
    </submittedName>
</protein>
<comment type="caution">
    <text evidence="6">The sequence shown here is derived from an EMBL/GenBank/DDBJ whole genome shotgun (WGS) entry which is preliminary data.</text>
</comment>
<dbReference type="InterPro" id="IPR045851">
    <property type="entry name" value="AMP-bd_C_sf"/>
</dbReference>
<dbReference type="InterPro" id="IPR029058">
    <property type="entry name" value="AB_hydrolase_fold"/>
</dbReference>
<dbReference type="SUPFAM" id="SSF47336">
    <property type="entry name" value="ACP-like"/>
    <property type="match status" value="1"/>
</dbReference>
<dbReference type="GO" id="GO:0031177">
    <property type="term" value="F:phosphopantetheine binding"/>
    <property type="evidence" value="ECO:0007669"/>
    <property type="project" value="InterPro"/>
</dbReference>
<dbReference type="SUPFAM" id="SSF53474">
    <property type="entry name" value="alpha/beta-Hydrolases"/>
    <property type="match status" value="1"/>
</dbReference>
<dbReference type="AlphaFoldDB" id="A0A9X5I7B8"/>
<gene>
    <name evidence="6" type="ORF">QH73_0022790</name>
</gene>
<dbReference type="SUPFAM" id="SSF52777">
    <property type="entry name" value="CoA-dependent acyltransferases"/>
    <property type="match status" value="1"/>
</dbReference>
<dbReference type="Proteomes" id="UP000031532">
    <property type="component" value="Unassembled WGS sequence"/>
</dbReference>
<accession>A0A9X5I7B8</accession>
<feature type="domain" description="Carrier" evidence="5">
    <location>
        <begin position="802"/>
        <end position="877"/>
    </location>
</feature>
<evidence type="ECO:0000256" key="2">
    <source>
        <dbReference type="ARBA" id="ARBA00006432"/>
    </source>
</evidence>
<comment type="cofactor">
    <cofactor evidence="1">
        <name>pantetheine 4'-phosphate</name>
        <dbReference type="ChEBI" id="CHEBI:47942"/>
    </cofactor>
</comment>
<dbReference type="InterPro" id="IPR001242">
    <property type="entry name" value="Condensation_dom"/>
</dbReference>
<dbReference type="SUPFAM" id="SSF56801">
    <property type="entry name" value="Acetyl-CoA synthetase-like"/>
    <property type="match status" value="1"/>
</dbReference>
<proteinExistence type="inferred from homology"/>
<dbReference type="CDD" id="cd19531">
    <property type="entry name" value="LCL_NRPS-like"/>
    <property type="match status" value="1"/>
</dbReference>
<dbReference type="Pfam" id="PF00501">
    <property type="entry name" value="AMP-binding"/>
    <property type="match status" value="1"/>
</dbReference>
<dbReference type="Pfam" id="PF13193">
    <property type="entry name" value="AMP-binding_C"/>
    <property type="match status" value="1"/>
</dbReference>
<dbReference type="GO" id="GO:0008610">
    <property type="term" value="P:lipid biosynthetic process"/>
    <property type="evidence" value="ECO:0007669"/>
    <property type="project" value="UniProtKB-ARBA"/>
</dbReference>
<name>A0A9X5I7B8_9CYAN</name>
<dbReference type="Pfam" id="PF00668">
    <property type="entry name" value="Condensation"/>
    <property type="match status" value="1"/>
</dbReference>
<dbReference type="GO" id="GO:0005829">
    <property type="term" value="C:cytosol"/>
    <property type="evidence" value="ECO:0007669"/>
    <property type="project" value="TreeGrafter"/>
</dbReference>
<dbReference type="Gene3D" id="3.30.300.30">
    <property type="match status" value="1"/>
</dbReference>
<dbReference type="OrthoDB" id="9757538at2"/>
<dbReference type="Gene3D" id="1.10.1200.10">
    <property type="entry name" value="ACP-like"/>
    <property type="match status" value="1"/>
</dbReference>
<dbReference type="InterPro" id="IPR025110">
    <property type="entry name" value="AMP-bd_C"/>
</dbReference>
<dbReference type="PANTHER" id="PTHR45527">
    <property type="entry name" value="NONRIBOSOMAL PEPTIDE SYNTHETASE"/>
    <property type="match status" value="1"/>
</dbReference>
<dbReference type="InterPro" id="IPR000873">
    <property type="entry name" value="AMP-dep_synth/lig_dom"/>
</dbReference>
<dbReference type="InterPro" id="IPR020845">
    <property type="entry name" value="AMP-binding_CS"/>
</dbReference>
<dbReference type="PROSITE" id="PS50075">
    <property type="entry name" value="CARRIER"/>
    <property type="match status" value="1"/>
</dbReference>